<reference evidence="1 2" key="1">
    <citation type="submission" date="2015-08" db="EMBL/GenBank/DDBJ databases">
        <title>Next Generation Sequencing and Analysis of the Genome of Puccinia sorghi L Schw, the Causal Agent of Maize Common Rust.</title>
        <authorList>
            <person name="Rochi L."/>
            <person name="Burguener G."/>
            <person name="Darino M."/>
            <person name="Turjanski A."/>
            <person name="Kreff E."/>
            <person name="Dieguez M.J."/>
            <person name="Sacco F."/>
        </authorList>
    </citation>
    <scope>NUCLEOTIDE SEQUENCE [LARGE SCALE GENOMIC DNA]</scope>
    <source>
        <strain evidence="1 2">RO10H11247</strain>
    </source>
</reference>
<name>A0A0L6VFB1_9BASI</name>
<dbReference type="AlphaFoldDB" id="A0A0L6VFB1"/>
<keyword evidence="2" id="KW-1185">Reference proteome</keyword>
<accession>A0A0L6VFB1</accession>
<dbReference type="EMBL" id="LAVV01006532">
    <property type="protein sequence ID" value="KNZ59471.1"/>
    <property type="molecule type" value="Genomic_DNA"/>
</dbReference>
<sequence length="85" mass="9338">MTTRVLLKKQKEKGMKEMLWAQTQGLLGTSGMPLTLVLHFCNLKTGNPGAINTPALLLRSGVHQNRAFGEGLHCHLVVAVMFHLC</sequence>
<dbReference type="VEuPathDB" id="FungiDB:VP01_1725g3"/>
<evidence type="ECO:0000313" key="1">
    <source>
        <dbReference type="EMBL" id="KNZ59471.1"/>
    </source>
</evidence>
<organism evidence="1 2">
    <name type="scientific">Puccinia sorghi</name>
    <dbReference type="NCBI Taxonomy" id="27349"/>
    <lineage>
        <taxon>Eukaryota</taxon>
        <taxon>Fungi</taxon>
        <taxon>Dikarya</taxon>
        <taxon>Basidiomycota</taxon>
        <taxon>Pucciniomycotina</taxon>
        <taxon>Pucciniomycetes</taxon>
        <taxon>Pucciniales</taxon>
        <taxon>Pucciniaceae</taxon>
        <taxon>Puccinia</taxon>
    </lineage>
</organism>
<comment type="caution">
    <text evidence="1">The sequence shown here is derived from an EMBL/GenBank/DDBJ whole genome shotgun (WGS) entry which is preliminary data.</text>
</comment>
<protein>
    <submittedName>
        <fullName evidence="1">Uncharacterized protein</fullName>
    </submittedName>
</protein>
<dbReference type="Proteomes" id="UP000037035">
    <property type="component" value="Unassembled WGS sequence"/>
</dbReference>
<gene>
    <name evidence="1" type="ORF">VP01_1725g3</name>
</gene>
<evidence type="ECO:0000313" key="2">
    <source>
        <dbReference type="Proteomes" id="UP000037035"/>
    </source>
</evidence>
<proteinExistence type="predicted"/>